<name>A0A061QRH6_9CHLO</name>
<evidence type="ECO:0000256" key="2">
    <source>
        <dbReference type="SAM" id="SignalP"/>
    </source>
</evidence>
<dbReference type="AlphaFoldDB" id="A0A061QRH6"/>
<accession>A0A061QRH6</accession>
<evidence type="ECO:0000256" key="1">
    <source>
        <dbReference type="SAM" id="MobiDB-lite"/>
    </source>
</evidence>
<feature type="non-terminal residue" evidence="3">
    <location>
        <position position="1"/>
    </location>
</feature>
<organism evidence="3">
    <name type="scientific">Tetraselmis sp. GSL018</name>
    <dbReference type="NCBI Taxonomy" id="582737"/>
    <lineage>
        <taxon>Eukaryota</taxon>
        <taxon>Viridiplantae</taxon>
        <taxon>Chlorophyta</taxon>
        <taxon>core chlorophytes</taxon>
        <taxon>Chlorodendrophyceae</taxon>
        <taxon>Chlorodendrales</taxon>
        <taxon>Chlorodendraceae</taxon>
        <taxon>Tetraselmis</taxon>
    </lineage>
</organism>
<sequence length="81" mass="8750">GAVRTLVDGAHVEANPRGPPASDALDSRRFFFFRFFLLPALVPLVASSTVSEPSQSAASSDPKLESLSLTWDMVCKRVQNS</sequence>
<protein>
    <submittedName>
        <fullName evidence="3">Uncharacterized protein</fullName>
    </submittedName>
</protein>
<evidence type="ECO:0000313" key="3">
    <source>
        <dbReference type="EMBL" id="JAC63257.1"/>
    </source>
</evidence>
<dbReference type="EMBL" id="GBEZ01023645">
    <property type="protein sequence ID" value="JAC63257.1"/>
    <property type="molecule type" value="Transcribed_RNA"/>
</dbReference>
<reference evidence="3" key="1">
    <citation type="submission" date="2014-05" db="EMBL/GenBank/DDBJ databases">
        <title>The transcriptome of the halophilic microalga Tetraselmis sp. GSL018 isolated from the Great Salt Lake, Utah.</title>
        <authorList>
            <person name="Jinkerson R.E."/>
            <person name="D'Adamo S."/>
            <person name="Posewitz M.C."/>
        </authorList>
    </citation>
    <scope>NUCLEOTIDE SEQUENCE</scope>
    <source>
        <strain evidence="3">GSL018</strain>
    </source>
</reference>
<gene>
    <name evidence="3" type="ORF">TSPGSL018_21088</name>
</gene>
<feature type="signal peptide" evidence="2">
    <location>
        <begin position="1"/>
        <end position="47"/>
    </location>
</feature>
<keyword evidence="2" id="KW-0732">Signal</keyword>
<proteinExistence type="predicted"/>
<feature type="chain" id="PRO_5001609143" evidence="2">
    <location>
        <begin position="48"/>
        <end position="81"/>
    </location>
</feature>
<feature type="region of interest" description="Disordered" evidence="1">
    <location>
        <begin position="1"/>
        <end position="21"/>
    </location>
</feature>